<accession>A0A1I2QV63</accession>
<dbReference type="AlphaFoldDB" id="A0A1I2QV63"/>
<dbReference type="RefSeq" id="WP_014072685.1">
    <property type="nucleotide sequence ID" value="NZ_AYYL01000005.1"/>
</dbReference>
<gene>
    <name evidence="1" type="ORF">SAMN02910432_00869</name>
</gene>
<dbReference type="EMBL" id="FOPI01000011">
    <property type="protein sequence ID" value="SFG32188.1"/>
    <property type="molecule type" value="Genomic_DNA"/>
</dbReference>
<protein>
    <submittedName>
        <fullName evidence="1">Uncharacterized protein</fullName>
    </submittedName>
</protein>
<dbReference type="Proteomes" id="UP000182635">
    <property type="component" value="Unassembled WGS sequence"/>
</dbReference>
<name>A0A1I2QV63_9LACO</name>
<proteinExistence type="predicted"/>
<reference evidence="2" key="1">
    <citation type="submission" date="2016-10" db="EMBL/GenBank/DDBJ databases">
        <authorList>
            <person name="Varghese N."/>
            <person name="Submissions S."/>
        </authorList>
    </citation>
    <scope>NUCLEOTIDE SEQUENCE [LARGE SCALE GENOMIC DNA]</scope>
    <source>
        <strain evidence="2">DSM 20403</strain>
    </source>
</reference>
<evidence type="ECO:0000313" key="1">
    <source>
        <dbReference type="EMBL" id="SFG32188.1"/>
    </source>
</evidence>
<sequence>MVKIKRAPVAGLNLLEGEIVKKDLKISGMSFKNVPVIPEVKNDDTSYHVSEPVYKRLYTLLRSRCSKVVDFDDFSY</sequence>
<evidence type="ECO:0000313" key="2">
    <source>
        <dbReference type="Proteomes" id="UP000182635"/>
    </source>
</evidence>
<organism evidence="1 2">
    <name type="scientific">Ligilactobacillus ruminis DSM 20403 = NBRC 102161</name>
    <dbReference type="NCBI Taxonomy" id="1423798"/>
    <lineage>
        <taxon>Bacteria</taxon>
        <taxon>Bacillati</taxon>
        <taxon>Bacillota</taxon>
        <taxon>Bacilli</taxon>
        <taxon>Lactobacillales</taxon>
        <taxon>Lactobacillaceae</taxon>
        <taxon>Ligilactobacillus</taxon>
    </lineage>
</organism>
<dbReference type="GeneID" id="29803078"/>